<gene>
    <name evidence="2" type="ORF">DARMORV10_C09P63890.1</name>
</gene>
<feature type="transmembrane region" description="Helical" evidence="1">
    <location>
        <begin position="23"/>
        <end position="41"/>
    </location>
</feature>
<keyword evidence="1" id="KW-0472">Membrane</keyword>
<name>A0A816J1G1_BRANA</name>
<reference evidence="2" key="1">
    <citation type="submission" date="2021-01" db="EMBL/GenBank/DDBJ databases">
        <authorList>
            <consortium name="Genoscope - CEA"/>
            <person name="William W."/>
        </authorList>
    </citation>
    <scope>NUCLEOTIDE SEQUENCE</scope>
</reference>
<keyword evidence="1" id="KW-0812">Transmembrane</keyword>
<evidence type="ECO:0000256" key="1">
    <source>
        <dbReference type="SAM" id="Phobius"/>
    </source>
</evidence>
<dbReference type="EMBL" id="HG994373">
    <property type="protein sequence ID" value="CAF1785765.1"/>
    <property type="molecule type" value="Genomic_DNA"/>
</dbReference>
<proteinExistence type="predicted"/>
<accession>A0A816J1G1</accession>
<evidence type="ECO:0000313" key="2">
    <source>
        <dbReference type="EMBL" id="CAF1785765.1"/>
    </source>
</evidence>
<keyword evidence="1" id="KW-1133">Transmembrane helix</keyword>
<dbReference type="AlphaFoldDB" id="A0A816J1G1"/>
<dbReference type="Proteomes" id="UP001295469">
    <property type="component" value="Chromosome C09"/>
</dbReference>
<organism evidence="2">
    <name type="scientific">Brassica napus</name>
    <name type="common">Rape</name>
    <dbReference type="NCBI Taxonomy" id="3708"/>
    <lineage>
        <taxon>Eukaryota</taxon>
        <taxon>Viridiplantae</taxon>
        <taxon>Streptophyta</taxon>
        <taxon>Embryophyta</taxon>
        <taxon>Tracheophyta</taxon>
        <taxon>Spermatophyta</taxon>
        <taxon>Magnoliopsida</taxon>
        <taxon>eudicotyledons</taxon>
        <taxon>Gunneridae</taxon>
        <taxon>Pentapetalae</taxon>
        <taxon>rosids</taxon>
        <taxon>malvids</taxon>
        <taxon>Brassicales</taxon>
        <taxon>Brassicaceae</taxon>
        <taxon>Brassiceae</taxon>
        <taxon>Brassica</taxon>
    </lineage>
</organism>
<sequence>MSQKAEADPQVTPSQGVLLLHTLPLHKISNTIFLGIFYLYYNIYRPKLPDLSDYGSCSLLSSSLIRVEVRAWSSSHARFSWLNGVCLFLEL</sequence>
<protein>
    <submittedName>
        <fullName evidence="2">(rape) hypothetical protein</fullName>
    </submittedName>
</protein>